<keyword evidence="6" id="KW-1185">Reference proteome</keyword>
<dbReference type="AlphaFoldDB" id="A0A5N6NDQ8"/>
<dbReference type="PANTHER" id="PTHR47939:SF5">
    <property type="entry name" value="PENTACOTRIPEPTIDE-REPEAT REGION OF PRORP DOMAIN-CONTAINING PROTEIN"/>
    <property type="match status" value="1"/>
</dbReference>
<evidence type="ECO:0000256" key="2">
    <source>
        <dbReference type="ARBA" id="ARBA00022737"/>
    </source>
</evidence>
<organism evidence="5 6">
    <name type="scientific">Mikania micrantha</name>
    <name type="common">bitter vine</name>
    <dbReference type="NCBI Taxonomy" id="192012"/>
    <lineage>
        <taxon>Eukaryota</taxon>
        <taxon>Viridiplantae</taxon>
        <taxon>Streptophyta</taxon>
        <taxon>Embryophyta</taxon>
        <taxon>Tracheophyta</taxon>
        <taxon>Spermatophyta</taxon>
        <taxon>Magnoliopsida</taxon>
        <taxon>eudicotyledons</taxon>
        <taxon>Gunneridae</taxon>
        <taxon>Pentapetalae</taxon>
        <taxon>asterids</taxon>
        <taxon>campanulids</taxon>
        <taxon>Asterales</taxon>
        <taxon>Asteraceae</taxon>
        <taxon>Asteroideae</taxon>
        <taxon>Heliantheae alliance</taxon>
        <taxon>Eupatorieae</taxon>
        <taxon>Mikania</taxon>
    </lineage>
</organism>
<dbReference type="InterPro" id="IPR002885">
    <property type="entry name" value="PPR_rpt"/>
</dbReference>
<evidence type="ECO:0000256" key="3">
    <source>
        <dbReference type="PROSITE-ProRule" id="PRU00708"/>
    </source>
</evidence>
<dbReference type="PANTHER" id="PTHR47939">
    <property type="entry name" value="MEMBRANE-ASSOCIATED SALT-INDUCIBLE PROTEIN-LIKE"/>
    <property type="match status" value="1"/>
</dbReference>
<name>A0A5N6NDQ8_9ASTR</name>
<dbReference type="PROSITE" id="PS51375">
    <property type="entry name" value="PPR"/>
    <property type="match status" value="2"/>
</dbReference>
<dbReference type="Proteomes" id="UP000326396">
    <property type="component" value="Linkage Group LG2"/>
</dbReference>
<evidence type="ECO:0000259" key="4">
    <source>
        <dbReference type="Pfam" id="PF17177"/>
    </source>
</evidence>
<keyword evidence="2" id="KW-0677">Repeat</keyword>
<evidence type="ECO:0000313" key="6">
    <source>
        <dbReference type="Proteomes" id="UP000326396"/>
    </source>
</evidence>
<dbReference type="InterPro" id="IPR011990">
    <property type="entry name" value="TPR-like_helical_dom_sf"/>
</dbReference>
<dbReference type="NCBIfam" id="TIGR00756">
    <property type="entry name" value="PPR"/>
    <property type="match status" value="2"/>
</dbReference>
<dbReference type="InterPro" id="IPR033443">
    <property type="entry name" value="PROP1-like_PPR_dom"/>
</dbReference>
<feature type="repeat" description="PPR" evidence="3">
    <location>
        <begin position="133"/>
        <end position="167"/>
    </location>
</feature>
<dbReference type="InterPro" id="IPR050667">
    <property type="entry name" value="PPR-containing_protein"/>
</dbReference>
<evidence type="ECO:0000256" key="1">
    <source>
        <dbReference type="ARBA" id="ARBA00007626"/>
    </source>
</evidence>
<dbReference type="EMBL" id="SZYD01000012">
    <property type="protein sequence ID" value="KAD4586001.1"/>
    <property type="molecule type" value="Genomic_DNA"/>
</dbReference>
<gene>
    <name evidence="5" type="ORF">E3N88_23602</name>
</gene>
<accession>A0A5N6NDQ8</accession>
<feature type="repeat" description="PPR" evidence="3">
    <location>
        <begin position="203"/>
        <end position="237"/>
    </location>
</feature>
<evidence type="ECO:0000313" key="5">
    <source>
        <dbReference type="EMBL" id="KAD4586001.1"/>
    </source>
</evidence>
<comment type="similarity">
    <text evidence="1">Belongs to the PPR family. P subfamily.</text>
</comment>
<feature type="domain" description="PROP1-like PPR" evidence="4">
    <location>
        <begin position="116"/>
        <end position="233"/>
    </location>
</feature>
<dbReference type="Gene3D" id="1.25.40.10">
    <property type="entry name" value="Tetratricopeptide repeat domain"/>
    <property type="match status" value="1"/>
</dbReference>
<proteinExistence type="inferred from homology"/>
<dbReference type="Pfam" id="PF17177">
    <property type="entry name" value="PPR_long"/>
    <property type="match status" value="1"/>
</dbReference>
<comment type="caution">
    <text evidence="5">The sequence shown here is derived from an EMBL/GenBank/DDBJ whole genome shotgun (WGS) entry which is preliminary data.</text>
</comment>
<sequence>MFALRKTLKPSSVISTTHRLIAIVTPTAPATSATYDDLIQTAGNERDFATVRRLLDQRYAKGFFTTTNTFNFISTDLSVLDDVLKTLSDLNEPHGRKKAYESLVSRLCKMQLPDVALRVVEAAAAAGGSHTVDASTFHPIISVFTRKKDFQHAWRVVELMKTKNIARDVTCYNFFLTSYSVVGDLKSNVDVLSKMAVDGVNADARTYDALVLGACKLGKMDGVMAILRRMLEDGVEAMYATYAHVIGSLVRLDYCAQAVEFVMSYGGKDKKLDSHNFGLLASRLIAVKKIDEAKYVLEEMVKRSLDLGENLQLYYNQNVK</sequence>
<dbReference type="OrthoDB" id="185373at2759"/>
<protein>
    <recommendedName>
        <fullName evidence="4">PROP1-like PPR domain-containing protein</fullName>
    </recommendedName>
</protein>
<reference evidence="5 6" key="1">
    <citation type="submission" date="2019-05" db="EMBL/GenBank/DDBJ databases">
        <title>Mikania micrantha, genome provides insights into the molecular mechanism of rapid growth.</title>
        <authorList>
            <person name="Liu B."/>
        </authorList>
    </citation>
    <scope>NUCLEOTIDE SEQUENCE [LARGE SCALE GENOMIC DNA]</scope>
    <source>
        <strain evidence="5">NLD-2019</strain>
        <tissue evidence="5">Leaf</tissue>
    </source>
</reference>